<feature type="transmembrane region" description="Helical" evidence="19">
    <location>
        <begin position="410"/>
        <end position="430"/>
    </location>
</feature>
<evidence type="ECO:0000256" key="19">
    <source>
        <dbReference type="SAM" id="Phobius"/>
    </source>
</evidence>
<feature type="binding site" evidence="16">
    <location>
        <position position="615"/>
    </location>
    <ligand>
        <name>ATP</name>
        <dbReference type="ChEBI" id="CHEBI:30616"/>
    </ligand>
</feature>
<evidence type="ECO:0000256" key="7">
    <source>
        <dbReference type="ARBA" id="ARBA00022840"/>
    </source>
</evidence>
<accession>A0A914A016</accession>
<dbReference type="GO" id="GO:0043235">
    <property type="term" value="C:receptor complex"/>
    <property type="evidence" value="ECO:0007669"/>
    <property type="project" value="TreeGrafter"/>
</dbReference>
<organism evidence="23 24">
    <name type="scientific">Patiria miniata</name>
    <name type="common">Bat star</name>
    <name type="synonym">Asterina miniata</name>
    <dbReference type="NCBI Taxonomy" id="46514"/>
    <lineage>
        <taxon>Eukaryota</taxon>
        <taxon>Metazoa</taxon>
        <taxon>Echinodermata</taxon>
        <taxon>Eleutherozoa</taxon>
        <taxon>Asterozoa</taxon>
        <taxon>Asteroidea</taxon>
        <taxon>Valvatacea</taxon>
        <taxon>Valvatida</taxon>
        <taxon>Asterinidae</taxon>
        <taxon>Patiria</taxon>
    </lineage>
</organism>
<dbReference type="Pfam" id="PF07714">
    <property type="entry name" value="PK_Tyr_Ser-Thr"/>
    <property type="match status" value="1"/>
</dbReference>
<dbReference type="InterPro" id="IPR020635">
    <property type="entry name" value="Tyr_kinase_cat_dom"/>
</dbReference>
<dbReference type="Gene3D" id="2.60.40.10">
    <property type="entry name" value="Immunoglobulins"/>
    <property type="match status" value="2"/>
</dbReference>
<feature type="domain" description="Ig-like" evidence="22">
    <location>
        <begin position="285"/>
        <end position="386"/>
    </location>
</feature>
<dbReference type="Pfam" id="PF08205">
    <property type="entry name" value="C2-set_2"/>
    <property type="match status" value="2"/>
</dbReference>
<evidence type="ECO:0000256" key="16">
    <source>
        <dbReference type="PIRSR" id="PIRSR000615-2"/>
    </source>
</evidence>
<keyword evidence="9 19" id="KW-0472">Membrane</keyword>
<evidence type="ECO:0000259" key="21">
    <source>
        <dbReference type="PROSITE" id="PS50011"/>
    </source>
</evidence>
<dbReference type="InterPro" id="IPR036179">
    <property type="entry name" value="Ig-like_dom_sf"/>
</dbReference>
<keyword evidence="4 19" id="KW-0812">Transmembrane</keyword>
<dbReference type="SUPFAM" id="SSF56112">
    <property type="entry name" value="Protein kinase-like (PK-like)"/>
    <property type="match status" value="1"/>
</dbReference>
<dbReference type="EC" id="2.7.10.1" evidence="2"/>
<dbReference type="PROSITE" id="PS50835">
    <property type="entry name" value="IG_LIKE"/>
    <property type="match status" value="2"/>
</dbReference>
<dbReference type="GO" id="GO:0007169">
    <property type="term" value="P:cell surface receptor protein tyrosine kinase signaling pathway"/>
    <property type="evidence" value="ECO:0007669"/>
    <property type="project" value="TreeGrafter"/>
</dbReference>
<feature type="domain" description="Protein kinase" evidence="21">
    <location>
        <begin position="464"/>
        <end position="746"/>
    </location>
</feature>
<evidence type="ECO:0000256" key="1">
    <source>
        <dbReference type="ARBA" id="ARBA00004167"/>
    </source>
</evidence>
<keyword evidence="10" id="KW-0829">Tyrosine-protein kinase</keyword>
<dbReference type="RefSeq" id="XP_038057167.1">
    <property type="nucleotide sequence ID" value="XM_038201239.1"/>
</dbReference>
<dbReference type="GeneID" id="119728803"/>
<dbReference type="PRINTS" id="PR00109">
    <property type="entry name" value="TYRKINASE"/>
</dbReference>
<keyword evidence="20" id="KW-0732">Signal</keyword>
<dbReference type="InterPro" id="IPR013162">
    <property type="entry name" value="CD80_C2-set"/>
</dbReference>
<dbReference type="InterPro" id="IPR000719">
    <property type="entry name" value="Prot_kinase_dom"/>
</dbReference>
<keyword evidence="5 16" id="KW-0547">Nucleotide-binding</keyword>
<evidence type="ECO:0000256" key="9">
    <source>
        <dbReference type="ARBA" id="ARBA00023136"/>
    </source>
</evidence>
<evidence type="ECO:0000256" key="6">
    <source>
        <dbReference type="ARBA" id="ARBA00022777"/>
    </source>
</evidence>
<dbReference type="OrthoDB" id="9976756at2759"/>
<dbReference type="PIRSF" id="PIRSF000615">
    <property type="entry name" value="TyrPK_CSF1-R"/>
    <property type="match status" value="1"/>
</dbReference>
<dbReference type="PROSITE" id="PS00107">
    <property type="entry name" value="PROTEIN_KINASE_ATP"/>
    <property type="match status" value="1"/>
</dbReference>
<evidence type="ECO:0000256" key="8">
    <source>
        <dbReference type="ARBA" id="ARBA00022989"/>
    </source>
</evidence>
<keyword evidence="24" id="KW-1185">Reference proteome</keyword>
<evidence type="ECO:0000256" key="12">
    <source>
        <dbReference type="ARBA" id="ARBA00023170"/>
    </source>
</evidence>
<keyword evidence="13" id="KW-0325">Glycoprotein</keyword>
<feature type="domain" description="Ig-like" evidence="22">
    <location>
        <begin position="27"/>
        <end position="142"/>
    </location>
</feature>
<sequence length="768" mass="85561">MALGKRSSCGYLFLIVSFFNKCCSDPPSAVTLHVNTTHSCESDTECSADVTIGSRYRFACNASGSSPASNITWLINTKARSGMGQTEISPDWSQSRQGETNEDWETSSRIDLQILPEHHQGSIACRATFPDGGTVFREITVKLIADDKHEVLLLAILIPTAVAVFIVGVVATVGKLRSNIKGERARGYRISTQEVILSRVSPYEIEGQETEFKCTLRTDQCQSIPQYFFWLINGSHLSDGPELRRSCESRLKKKLYRDQTGSTLMCVSQPASKNASLTLNVMYPPSAMTLQVNTTHSCESNTECSADVTIGSRYRFICNASGSNPASNITWLINTNACSGMGQTEIPPDWSQSRQDETNEDWETSSQIQLQILPEHRQESITCRATFPDGVFRERVMELIVNDKLDELQLLAIGIPAAVTVFVIVVIATFCTLRSNAKRKRAQEVTEVMEEGTMKKCNFPRSKITLFDVIGSGNFGQVFRATADGILQEGVETEVAVKVLKESADEAAACDFKKEIAIHKTLKRHPNVVSMFGCCTDSEPFVIILELLPGGSLQGYLRNKKKAWTEEAVEGAKPVPPSELLAFASQIASGMEYLSSVGHIHFFFLQCIHRDLAVRNVLLDKDMVCKLSDFGLARDVSETQHYEMTSMGMIPVRWLAIESLLDDVYTTMSDVWSFGVLLWEIVTLGAHPYRGMHARDVIDSIERGFRLPNPTHCSEQLYEVMNETWQETPSERPTFRELRETLEGMIPDAPIYLDMANFVADHYVGENS</sequence>
<dbReference type="InterPro" id="IPR017441">
    <property type="entry name" value="Protein_kinase_ATP_BS"/>
</dbReference>
<feature type="binding site" evidence="16">
    <location>
        <begin position="471"/>
        <end position="478"/>
    </location>
    <ligand>
        <name>ATP</name>
        <dbReference type="ChEBI" id="CHEBI:30616"/>
    </ligand>
</feature>
<evidence type="ECO:0000256" key="3">
    <source>
        <dbReference type="ARBA" id="ARBA00022679"/>
    </source>
</evidence>
<dbReference type="PANTHER" id="PTHR24416:SF621">
    <property type="entry name" value="TYROSINE KINASE RECEPTOR CAD96CA"/>
    <property type="match status" value="1"/>
</dbReference>
<keyword evidence="12" id="KW-0675">Receptor</keyword>
<feature type="binding site" evidence="16 18">
    <location>
        <position position="498"/>
    </location>
    <ligand>
        <name>ATP</name>
        <dbReference type="ChEBI" id="CHEBI:30616"/>
    </ligand>
</feature>
<evidence type="ECO:0000256" key="10">
    <source>
        <dbReference type="ARBA" id="ARBA00023137"/>
    </source>
</evidence>
<keyword evidence="17" id="KW-0479">Metal-binding</keyword>
<dbReference type="EnsemblMetazoa" id="XM_038201239.1">
    <property type="protein sequence ID" value="XP_038057167.1"/>
    <property type="gene ID" value="LOC119728803"/>
</dbReference>
<dbReference type="InterPro" id="IPR008266">
    <property type="entry name" value="Tyr_kinase_AS"/>
</dbReference>
<dbReference type="CDD" id="cd00192">
    <property type="entry name" value="PTKc"/>
    <property type="match status" value="1"/>
</dbReference>
<dbReference type="InterPro" id="IPR013783">
    <property type="entry name" value="Ig-like_fold"/>
</dbReference>
<evidence type="ECO:0000256" key="5">
    <source>
        <dbReference type="ARBA" id="ARBA00022741"/>
    </source>
</evidence>
<dbReference type="InterPro" id="IPR050122">
    <property type="entry name" value="RTK"/>
</dbReference>
<keyword evidence="6" id="KW-0418">Kinase</keyword>
<evidence type="ECO:0000256" key="18">
    <source>
        <dbReference type="PROSITE-ProRule" id="PRU10141"/>
    </source>
</evidence>
<dbReference type="FunFam" id="1.10.510.10:FF:000554">
    <property type="entry name" value="Predicted protein"/>
    <property type="match status" value="1"/>
</dbReference>
<protein>
    <recommendedName>
        <fullName evidence="2">receptor protein-tyrosine kinase</fullName>
        <ecNumber evidence="2">2.7.10.1</ecNumber>
    </recommendedName>
</protein>
<feature type="chain" id="PRO_5037631386" description="receptor protein-tyrosine kinase" evidence="20">
    <location>
        <begin position="25"/>
        <end position="768"/>
    </location>
</feature>
<feature type="binding site" evidence="17">
    <location>
        <position position="616"/>
    </location>
    <ligand>
        <name>Mg(2+)</name>
        <dbReference type="ChEBI" id="CHEBI:18420"/>
    </ligand>
</feature>
<feature type="binding site" evidence="17">
    <location>
        <position position="629"/>
    </location>
    <ligand>
        <name>Mg(2+)</name>
        <dbReference type="ChEBI" id="CHEBI:18420"/>
    </ligand>
</feature>
<keyword evidence="8 19" id="KW-1133">Transmembrane helix</keyword>
<evidence type="ECO:0000256" key="14">
    <source>
        <dbReference type="ARBA" id="ARBA00051243"/>
    </source>
</evidence>
<evidence type="ECO:0000256" key="2">
    <source>
        <dbReference type="ARBA" id="ARBA00011902"/>
    </source>
</evidence>
<evidence type="ECO:0000259" key="22">
    <source>
        <dbReference type="PROSITE" id="PS50835"/>
    </source>
</evidence>
<evidence type="ECO:0000256" key="4">
    <source>
        <dbReference type="ARBA" id="ARBA00022692"/>
    </source>
</evidence>
<evidence type="ECO:0000256" key="17">
    <source>
        <dbReference type="PIRSR" id="PIRSR000615-3"/>
    </source>
</evidence>
<dbReference type="InterPro" id="IPR007110">
    <property type="entry name" value="Ig-like_dom"/>
</dbReference>
<name>A0A914A016_PATMI</name>
<proteinExistence type="predicted"/>
<dbReference type="PANTHER" id="PTHR24416">
    <property type="entry name" value="TYROSINE-PROTEIN KINASE RECEPTOR"/>
    <property type="match status" value="1"/>
</dbReference>
<evidence type="ECO:0000313" key="23">
    <source>
        <dbReference type="EnsemblMetazoa" id="XP_038057167.1"/>
    </source>
</evidence>
<keyword evidence="7 16" id="KW-0067">ATP-binding</keyword>
<dbReference type="Gene3D" id="1.10.510.10">
    <property type="entry name" value="Transferase(Phosphotransferase) domain 1"/>
    <property type="match status" value="1"/>
</dbReference>
<feature type="signal peptide" evidence="20">
    <location>
        <begin position="1"/>
        <end position="24"/>
    </location>
</feature>
<feature type="transmembrane region" description="Helical" evidence="19">
    <location>
        <begin position="151"/>
        <end position="174"/>
    </location>
</feature>
<feature type="active site" description="Proton acceptor" evidence="15">
    <location>
        <position position="611"/>
    </location>
</feature>
<dbReference type="OMA" id="MIADAPM"/>
<evidence type="ECO:0000256" key="11">
    <source>
        <dbReference type="ARBA" id="ARBA00023157"/>
    </source>
</evidence>
<comment type="catalytic activity">
    <reaction evidence="14">
        <text>L-tyrosyl-[protein] + ATP = O-phospho-L-tyrosyl-[protein] + ADP + H(+)</text>
        <dbReference type="Rhea" id="RHEA:10596"/>
        <dbReference type="Rhea" id="RHEA-COMP:10136"/>
        <dbReference type="Rhea" id="RHEA-COMP:20101"/>
        <dbReference type="ChEBI" id="CHEBI:15378"/>
        <dbReference type="ChEBI" id="CHEBI:30616"/>
        <dbReference type="ChEBI" id="CHEBI:46858"/>
        <dbReference type="ChEBI" id="CHEBI:61978"/>
        <dbReference type="ChEBI" id="CHEBI:456216"/>
        <dbReference type="EC" id="2.7.10.1"/>
    </reaction>
</comment>
<dbReference type="SMART" id="SM00219">
    <property type="entry name" value="TyrKc"/>
    <property type="match status" value="1"/>
</dbReference>
<dbReference type="InterPro" id="IPR011009">
    <property type="entry name" value="Kinase-like_dom_sf"/>
</dbReference>
<evidence type="ECO:0000313" key="24">
    <source>
        <dbReference type="Proteomes" id="UP000887568"/>
    </source>
</evidence>
<dbReference type="GO" id="GO:0005524">
    <property type="term" value="F:ATP binding"/>
    <property type="evidence" value="ECO:0007669"/>
    <property type="project" value="UniProtKB-UniRule"/>
</dbReference>
<keyword evidence="17" id="KW-0460">Magnesium</keyword>
<evidence type="ECO:0000256" key="13">
    <source>
        <dbReference type="ARBA" id="ARBA00023180"/>
    </source>
</evidence>
<dbReference type="PROSITE" id="PS50011">
    <property type="entry name" value="PROTEIN_KINASE_DOM"/>
    <property type="match status" value="1"/>
</dbReference>
<dbReference type="PROSITE" id="PS00109">
    <property type="entry name" value="PROTEIN_KINASE_TYR"/>
    <property type="match status" value="1"/>
</dbReference>
<keyword evidence="11" id="KW-1015">Disulfide bond</keyword>
<comment type="subcellular location">
    <subcellularLocation>
        <location evidence="1">Membrane</location>
        <topology evidence="1">Single-pass membrane protein</topology>
    </subcellularLocation>
</comment>
<evidence type="ECO:0000256" key="20">
    <source>
        <dbReference type="SAM" id="SignalP"/>
    </source>
</evidence>
<dbReference type="GO" id="GO:0004714">
    <property type="term" value="F:transmembrane receptor protein tyrosine kinase activity"/>
    <property type="evidence" value="ECO:0007669"/>
    <property type="project" value="UniProtKB-EC"/>
</dbReference>
<dbReference type="InterPro" id="IPR001245">
    <property type="entry name" value="Ser-Thr/Tyr_kinase_cat_dom"/>
</dbReference>
<dbReference type="GO" id="GO:0005886">
    <property type="term" value="C:plasma membrane"/>
    <property type="evidence" value="ECO:0007669"/>
    <property type="project" value="TreeGrafter"/>
</dbReference>
<dbReference type="Gene3D" id="3.30.200.20">
    <property type="entry name" value="Phosphorylase Kinase, domain 1"/>
    <property type="match status" value="1"/>
</dbReference>
<keyword evidence="3" id="KW-0808">Transferase</keyword>
<dbReference type="Proteomes" id="UP000887568">
    <property type="component" value="Unplaced"/>
</dbReference>
<dbReference type="AlphaFoldDB" id="A0A914A016"/>
<evidence type="ECO:0000256" key="15">
    <source>
        <dbReference type="PIRSR" id="PIRSR000615-1"/>
    </source>
</evidence>
<reference evidence="23" key="1">
    <citation type="submission" date="2022-11" db="UniProtKB">
        <authorList>
            <consortium name="EnsemblMetazoa"/>
        </authorList>
    </citation>
    <scope>IDENTIFICATION</scope>
</reference>
<dbReference type="SUPFAM" id="SSF48726">
    <property type="entry name" value="Immunoglobulin"/>
    <property type="match status" value="2"/>
</dbReference>
<dbReference type="GO" id="GO:0046872">
    <property type="term" value="F:metal ion binding"/>
    <property type="evidence" value="ECO:0007669"/>
    <property type="project" value="UniProtKB-KW"/>
</dbReference>